<keyword evidence="3" id="KW-1185">Reference proteome</keyword>
<dbReference type="InterPro" id="IPR041413">
    <property type="entry name" value="MLTR_LBD"/>
</dbReference>
<dbReference type="PANTHER" id="PTHR35010">
    <property type="entry name" value="BLL4672 PROTEIN-RELATED"/>
    <property type="match status" value="1"/>
</dbReference>
<dbReference type="Gene3D" id="3.30.450.180">
    <property type="match status" value="1"/>
</dbReference>
<dbReference type="SUPFAM" id="SSF47413">
    <property type="entry name" value="lambda repressor-like DNA-binding domains"/>
    <property type="match status" value="1"/>
</dbReference>
<reference evidence="2 3" key="1">
    <citation type="submission" date="2020-11" db="EMBL/GenBank/DDBJ databases">
        <title>A novel isolate from a Black sea contaminated sediment with potential to produce alkanes: Plantactinospora alkalitolerans sp. nov.</title>
        <authorList>
            <person name="Carro L."/>
            <person name="Veyisoglu A."/>
            <person name="Guven K."/>
            <person name="Schumann P."/>
            <person name="Klenk H.-P."/>
            <person name="Sahin N."/>
        </authorList>
    </citation>
    <scope>NUCLEOTIDE SEQUENCE [LARGE SCALE GENOMIC DNA]</scope>
    <source>
        <strain evidence="2 3">S1510</strain>
    </source>
</reference>
<dbReference type="Gene3D" id="1.10.260.40">
    <property type="entry name" value="lambda repressor-like DNA-binding domains"/>
    <property type="match status" value="1"/>
</dbReference>
<protein>
    <submittedName>
        <fullName evidence="2">Helix-turn-helix domain-containing protein</fullName>
    </submittedName>
</protein>
<name>A0ABS0GVJ7_9ACTN</name>
<dbReference type="EMBL" id="JADPUN010000148">
    <property type="protein sequence ID" value="MBF9130220.1"/>
    <property type="molecule type" value="Genomic_DNA"/>
</dbReference>
<organism evidence="2 3">
    <name type="scientific">Plantactinospora alkalitolerans</name>
    <dbReference type="NCBI Taxonomy" id="2789879"/>
    <lineage>
        <taxon>Bacteria</taxon>
        <taxon>Bacillati</taxon>
        <taxon>Actinomycetota</taxon>
        <taxon>Actinomycetes</taxon>
        <taxon>Micromonosporales</taxon>
        <taxon>Micromonosporaceae</taxon>
        <taxon>Plantactinospora</taxon>
    </lineage>
</organism>
<proteinExistence type="predicted"/>
<feature type="domain" description="HTH cro/C1-type" evidence="1">
    <location>
        <begin position="36"/>
        <end position="83"/>
    </location>
</feature>
<evidence type="ECO:0000313" key="2">
    <source>
        <dbReference type="EMBL" id="MBF9130220.1"/>
    </source>
</evidence>
<evidence type="ECO:0000313" key="3">
    <source>
        <dbReference type="Proteomes" id="UP000638560"/>
    </source>
</evidence>
<sequence>MASGKNMLGDYLRAHRARVRPDQVGLPVTGNRRVPGLRRAEVALVAGISPDYYLRLEQGRDRHPSPQVLEALARVFGLDPTGTAYLLSLTEQAPARARRRPRETVPEGIRKLLVALHLPAFVEGRYLDVLAANPLATALSPRLTPGENRLRAVFLDPDEQALFPDWDDTTARLVAGFRRSVGADTNDTRFVELVGELSLASERFRTLWAQHDVQAQQNWPVTIDHPLVGPLTLNRAKLIVGDTAQTLALAVYHPDPGTDSADKLALLASCTASAPVGVPAGESPHRQEA</sequence>
<dbReference type="Pfam" id="PF13560">
    <property type="entry name" value="HTH_31"/>
    <property type="match status" value="1"/>
</dbReference>
<dbReference type="Proteomes" id="UP000638560">
    <property type="component" value="Unassembled WGS sequence"/>
</dbReference>
<gene>
    <name evidence="2" type="ORF">I0C86_14830</name>
</gene>
<dbReference type="PANTHER" id="PTHR35010:SF2">
    <property type="entry name" value="BLL4672 PROTEIN"/>
    <property type="match status" value="1"/>
</dbReference>
<comment type="caution">
    <text evidence="2">The sequence shown here is derived from an EMBL/GenBank/DDBJ whole genome shotgun (WGS) entry which is preliminary data.</text>
</comment>
<evidence type="ECO:0000259" key="1">
    <source>
        <dbReference type="PROSITE" id="PS50943"/>
    </source>
</evidence>
<dbReference type="PROSITE" id="PS50943">
    <property type="entry name" value="HTH_CROC1"/>
    <property type="match status" value="1"/>
</dbReference>
<accession>A0ABS0GVJ7</accession>
<dbReference type="Pfam" id="PF17765">
    <property type="entry name" value="MLTR_LBD"/>
    <property type="match status" value="1"/>
</dbReference>
<dbReference type="InterPro" id="IPR010982">
    <property type="entry name" value="Lambda_DNA-bd_dom_sf"/>
</dbReference>
<dbReference type="SMART" id="SM00530">
    <property type="entry name" value="HTH_XRE"/>
    <property type="match status" value="1"/>
</dbReference>
<dbReference type="RefSeq" id="WP_196201801.1">
    <property type="nucleotide sequence ID" value="NZ_JADPUN010000148.1"/>
</dbReference>
<dbReference type="CDD" id="cd00093">
    <property type="entry name" value="HTH_XRE"/>
    <property type="match status" value="1"/>
</dbReference>
<dbReference type="InterPro" id="IPR001387">
    <property type="entry name" value="Cro/C1-type_HTH"/>
</dbReference>